<dbReference type="Pfam" id="PF00620">
    <property type="entry name" value="RhoGAP"/>
    <property type="match status" value="1"/>
</dbReference>
<dbReference type="Gene3D" id="3.10.20.90">
    <property type="entry name" value="Phosphatidylinositol 3-kinase Catalytic Subunit, Chain A, domain 1"/>
    <property type="match status" value="1"/>
</dbReference>
<comment type="caution">
    <text evidence="4">The sequence shown here is derived from an EMBL/GenBank/DDBJ whole genome shotgun (WGS) entry which is preliminary data.</text>
</comment>
<dbReference type="SUPFAM" id="SSF48350">
    <property type="entry name" value="GTPase activation domain, GAP"/>
    <property type="match status" value="1"/>
</dbReference>
<feature type="compositionally biased region" description="Basic and acidic residues" evidence="2">
    <location>
        <begin position="236"/>
        <end position="250"/>
    </location>
</feature>
<dbReference type="Gene3D" id="1.10.555.10">
    <property type="entry name" value="Rho GTPase activation protein"/>
    <property type="match status" value="1"/>
</dbReference>
<protein>
    <recommendedName>
        <fullName evidence="3">Rho-GAP domain-containing protein</fullName>
    </recommendedName>
</protein>
<dbReference type="Proteomes" id="UP001187531">
    <property type="component" value="Unassembled WGS sequence"/>
</dbReference>
<name>A0AA88HTT1_ARTSF</name>
<proteinExistence type="predicted"/>
<dbReference type="InterPro" id="IPR011993">
    <property type="entry name" value="PH-like_dom_sf"/>
</dbReference>
<keyword evidence="1" id="KW-0343">GTPase activation</keyword>
<dbReference type="GO" id="GO:0007165">
    <property type="term" value="P:signal transduction"/>
    <property type="evidence" value="ECO:0007669"/>
    <property type="project" value="InterPro"/>
</dbReference>
<evidence type="ECO:0000256" key="2">
    <source>
        <dbReference type="SAM" id="MobiDB-lite"/>
    </source>
</evidence>
<accession>A0AA88HTT1</accession>
<dbReference type="InterPro" id="IPR000198">
    <property type="entry name" value="RhoGAP_dom"/>
</dbReference>
<dbReference type="EMBL" id="JAVRJZ010000012">
    <property type="protein sequence ID" value="KAK2714993.1"/>
    <property type="molecule type" value="Genomic_DNA"/>
</dbReference>
<dbReference type="SMART" id="SM00324">
    <property type="entry name" value="RhoGAP"/>
    <property type="match status" value="1"/>
</dbReference>
<evidence type="ECO:0000313" key="4">
    <source>
        <dbReference type="EMBL" id="KAK2714993.1"/>
    </source>
</evidence>
<dbReference type="GO" id="GO:0005547">
    <property type="term" value="F:phosphatidylinositol-3,4,5-trisphosphate binding"/>
    <property type="evidence" value="ECO:0007669"/>
    <property type="project" value="TreeGrafter"/>
</dbReference>
<organism evidence="4 5">
    <name type="scientific">Artemia franciscana</name>
    <name type="common">Brine shrimp</name>
    <name type="synonym">Artemia sanfranciscana</name>
    <dbReference type="NCBI Taxonomy" id="6661"/>
    <lineage>
        <taxon>Eukaryota</taxon>
        <taxon>Metazoa</taxon>
        <taxon>Ecdysozoa</taxon>
        <taxon>Arthropoda</taxon>
        <taxon>Crustacea</taxon>
        <taxon>Branchiopoda</taxon>
        <taxon>Anostraca</taxon>
        <taxon>Artemiidae</taxon>
        <taxon>Artemia</taxon>
    </lineage>
</organism>
<evidence type="ECO:0000259" key="3">
    <source>
        <dbReference type="PROSITE" id="PS50238"/>
    </source>
</evidence>
<dbReference type="InterPro" id="IPR008936">
    <property type="entry name" value="Rho_GTPase_activation_prot"/>
</dbReference>
<feature type="domain" description="Rho-GAP" evidence="3">
    <location>
        <begin position="570"/>
        <end position="756"/>
    </location>
</feature>
<dbReference type="GO" id="GO:0005737">
    <property type="term" value="C:cytoplasm"/>
    <property type="evidence" value="ECO:0007669"/>
    <property type="project" value="TreeGrafter"/>
</dbReference>
<reference evidence="4" key="1">
    <citation type="submission" date="2023-07" db="EMBL/GenBank/DDBJ databases">
        <title>Chromosome-level genome assembly of Artemia franciscana.</title>
        <authorList>
            <person name="Jo E."/>
        </authorList>
    </citation>
    <scope>NUCLEOTIDE SEQUENCE</scope>
    <source>
        <tissue evidence="4">Whole body</tissue>
    </source>
</reference>
<dbReference type="SUPFAM" id="SSF50729">
    <property type="entry name" value="PH domain-like"/>
    <property type="match status" value="1"/>
</dbReference>
<dbReference type="GO" id="GO:0005096">
    <property type="term" value="F:GTPase activator activity"/>
    <property type="evidence" value="ECO:0007669"/>
    <property type="project" value="UniProtKB-KW"/>
</dbReference>
<evidence type="ECO:0000256" key="1">
    <source>
        <dbReference type="ARBA" id="ARBA00022468"/>
    </source>
</evidence>
<gene>
    <name evidence="4" type="ORF">QYM36_009851</name>
</gene>
<sequence length="1044" mass="118607">MHSRYLVKTLSITCKMNSNGRNGPNPSNKVAPIPATRTKLPVPAVKTSKEAKFNNDNGSLSCLIYDNNKNLYSEPYLSAVPERLTNKSYPERNTFTSLPQVPVRTKSTLITRSEESKGINKLNLERPSSQGLPISSGNFTNNLKLIDGFFSSRLTDDSKSEIAINRASPFRTNNVSASFIESKPDLSNGDDSSELNKYIPSQGVPINGKQRRICNKNKRIIPSNISFKHNNNEDSHINSRSCFQEDDKASRSGTGHGMPISDGLSVRVDQESVMDDQSSIFSESTIFRRVNKINKVGEKMKRPSPFKMSLLKQSISIEYDEAVKVSDEFCEGLVYVGKSVDKKGSSLMKLTVNSTHLNFSDSKSLKWIEQTRKVISLIFGKNKDIQLVLCLDKRETIYIFLSSNDTALEWLNLLSYYCFQIPQGCLPNGALFLAKVYCKEGVSGPFFCDVAILSSRSLIFWHVNSRTIDLRKIRKVAFAPVFEEPPLSRTPIDEKHNTLTYKAGYAPSQNVTWYFGCPDVTGTCDLAYKSGPLLFINTQNEETFYMHMDLPSETQAFSNILKERMMPMNLDLNDLPLTKDNVPVVVDAFVNYIALNGIVSEGIYRKVGIKTRIEELELLFLADSSKIHISNEDFTVHDVASALKRFFRNLPEPIFTSKLCKNWTCAEVQEENDRLEIYRKLIQRLPEVNAATLKFILGHLYFVNRLSERNQMSAMTLSSLWGPALMASWTNTELRFSAHNDAKLVYDLIVHYPRLYGLTPEQLDKEMKLQIVSEMAHEIATGKISKRKAGDLRVWVHIELGGDNLERCSLTSTFPRDSSEPMVVSITPTTIALDLVKEIQARNKLDYNGSCMLVESILKDNLVRPFHPNELVLPAVLRWAEWDAEDGKDNKLILRTDGFLKRIASWINNRPEIEVVQFADRKSKDYKFLSVVVNDGRIQIHKDQKKSNTLLHEWNLDGVQYFIGHEAKRKTATPHCITILPVKESLKRSKDVPFCGYTICAYSEDEMLRWYTLLMTNGYLDPIFRCFMSDISWTDQNVKRFIPA</sequence>
<dbReference type="AlphaFoldDB" id="A0AA88HTT1"/>
<dbReference type="Gene3D" id="2.30.29.30">
    <property type="entry name" value="Pleckstrin-homology domain (PH domain)/Phosphotyrosine-binding domain (PTB)"/>
    <property type="match status" value="1"/>
</dbReference>
<dbReference type="PANTHER" id="PTHR45899:SF2">
    <property type="entry name" value="RHO GTPASE ACTIVATING PROTEIN AT 15B, ISOFORM C"/>
    <property type="match status" value="1"/>
</dbReference>
<feature type="region of interest" description="Disordered" evidence="2">
    <location>
        <begin position="236"/>
        <end position="262"/>
    </location>
</feature>
<dbReference type="PROSITE" id="PS50238">
    <property type="entry name" value="RHOGAP"/>
    <property type="match status" value="1"/>
</dbReference>
<keyword evidence="5" id="KW-1185">Reference proteome</keyword>
<dbReference type="InterPro" id="IPR052227">
    <property type="entry name" value="Arf-Rho-GAP_ANK-PH_domain"/>
</dbReference>
<evidence type="ECO:0000313" key="5">
    <source>
        <dbReference type="Proteomes" id="UP001187531"/>
    </source>
</evidence>
<dbReference type="PANTHER" id="PTHR45899">
    <property type="entry name" value="RHO GTPASE ACTIVATING PROTEIN AT 15B, ISOFORM C"/>
    <property type="match status" value="1"/>
</dbReference>